<sequence length="137" mass="15825">MNRTFPNLASTVEEMRKSMQEHYGVWVCFVGDDGDLVALGHHEPKRVLAAFNRYCRIELSMRNVADDRDVSYKEAAEILRWRHGRLITACESPDHDDEIRMGHSCHQCALLGGGGEWWLDWSNPEHPDAFPITMWQV</sequence>
<evidence type="ECO:0000313" key="2">
    <source>
        <dbReference type="Proteomes" id="UP001229651"/>
    </source>
</evidence>
<evidence type="ECO:0000313" key="1">
    <source>
        <dbReference type="EMBL" id="MDQ0376538.1"/>
    </source>
</evidence>
<gene>
    <name evidence="1" type="ORF">FB470_000532</name>
</gene>
<reference evidence="1 2" key="1">
    <citation type="submission" date="2023-07" db="EMBL/GenBank/DDBJ databases">
        <title>Sequencing the genomes of 1000 actinobacteria strains.</title>
        <authorList>
            <person name="Klenk H.-P."/>
        </authorList>
    </citation>
    <scope>NUCLEOTIDE SEQUENCE [LARGE SCALE GENOMIC DNA]</scope>
    <source>
        <strain evidence="1 2">DSM 45805</strain>
    </source>
</reference>
<dbReference type="Proteomes" id="UP001229651">
    <property type="component" value="Unassembled WGS sequence"/>
</dbReference>
<accession>A0ABU0ENB6</accession>
<protein>
    <submittedName>
        <fullName evidence="1">Uncharacterized protein</fullName>
    </submittedName>
</protein>
<proteinExistence type="predicted"/>
<organism evidence="1 2">
    <name type="scientific">Amycolatopsis thermophila</name>
    <dbReference type="NCBI Taxonomy" id="206084"/>
    <lineage>
        <taxon>Bacteria</taxon>
        <taxon>Bacillati</taxon>
        <taxon>Actinomycetota</taxon>
        <taxon>Actinomycetes</taxon>
        <taxon>Pseudonocardiales</taxon>
        <taxon>Pseudonocardiaceae</taxon>
        <taxon>Amycolatopsis</taxon>
    </lineage>
</organism>
<dbReference type="EMBL" id="JAUSUT010000001">
    <property type="protein sequence ID" value="MDQ0376538.1"/>
    <property type="molecule type" value="Genomic_DNA"/>
</dbReference>
<keyword evidence="2" id="KW-1185">Reference proteome</keyword>
<dbReference type="RefSeq" id="WP_306988439.1">
    <property type="nucleotide sequence ID" value="NZ_JAUSUT010000001.1"/>
</dbReference>
<comment type="caution">
    <text evidence="1">The sequence shown here is derived from an EMBL/GenBank/DDBJ whole genome shotgun (WGS) entry which is preliminary data.</text>
</comment>
<name>A0ABU0ENB6_9PSEU</name>